<reference evidence="3 4" key="1">
    <citation type="submission" date="2019-08" db="EMBL/GenBank/DDBJ databases">
        <title>Bacillus genomes from the desert of Cuatro Cienegas, Coahuila.</title>
        <authorList>
            <person name="Olmedo-Alvarez G."/>
        </authorList>
    </citation>
    <scope>NUCLEOTIDE SEQUENCE [LARGE SCALE GENOMIC DNA]</scope>
    <source>
        <strain evidence="3 4">CH37_1T</strain>
    </source>
</reference>
<evidence type="ECO:0000313" key="4">
    <source>
        <dbReference type="Proteomes" id="UP000323732"/>
    </source>
</evidence>
<dbReference type="SMART" id="SM00065">
    <property type="entry name" value="GAF"/>
    <property type="match status" value="1"/>
</dbReference>
<keyword evidence="1" id="KW-0472">Membrane</keyword>
<evidence type="ECO:0000313" key="3">
    <source>
        <dbReference type="EMBL" id="TYS60536.1"/>
    </source>
</evidence>
<feature type="transmembrane region" description="Helical" evidence="1">
    <location>
        <begin position="29"/>
        <end position="47"/>
    </location>
</feature>
<proteinExistence type="predicted"/>
<sequence>MMEGVKMKTEIEEVQAEIREKGLSAPVKIACYLVAAFLTTLMLYIFSDFIGKMVTLLINSLFGTNRTIGFITVVSSIGVIYMLISLSIKLGNYWRSSGTEIGTSVTNLPNPFRDPTFKKGPLKLRAEYSRLYTRYMVNIKLTEQLEEKHSKVIEQLNKILLRLNVLLRHHENTSRLVESLTYSIKTKEYELENVLSDTLSECITVLEKDQSDKSISLFEVNSDVLKIRDGVRINAESVIKRNFKIGEGFAGSVWETGEAEYINDIDYENDSRFNMFIQRLRPRFRSIMGIPLKVDEKIIGVLCIQSEDTNGFCEDDLRALEFYAHLCTFIITYDKIVSVKGEGSEENGS</sequence>
<gene>
    <name evidence="3" type="ORF">FZD47_20200</name>
</gene>
<feature type="domain" description="GAF" evidence="2">
    <location>
        <begin position="194"/>
        <end position="341"/>
    </location>
</feature>
<keyword evidence="1" id="KW-1133">Transmembrane helix</keyword>
<evidence type="ECO:0000256" key="1">
    <source>
        <dbReference type="SAM" id="Phobius"/>
    </source>
</evidence>
<organism evidence="3 4">
    <name type="scientific">Bacillus infantis</name>
    <dbReference type="NCBI Taxonomy" id="324767"/>
    <lineage>
        <taxon>Bacteria</taxon>
        <taxon>Bacillati</taxon>
        <taxon>Bacillota</taxon>
        <taxon>Bacilli</taxon>
        <taxon>Bacillales</taxon>
        <taxon>Bacillaceae</taxon>
        <taxon>Bacillus</taxon>
    </lineage>
</organism>
<dbReference type="InterPro" id="IPR003018">
    <property type="entry name" value="GAF"/>
</dbReference>
<keyword evidence="1" id="KW-0812">Transmembrane</keyword>
<comment type="caution">
    <text evidence="3">The sequence shown here is derived from an EMBL/GenBank/DDBJ whole genome shotgun (WGS) entry which is preliminary data.</text>
</comment>
<dbReference type="Gene3D" id="3.30.450.40">
    <property type="match status" value="1"/>
</dbReference>
<accession>A0A5D4SFG1</accession>
<evidence type="ECO:0000259" key="2">
    <source>
        <dbReference type="SMART" id="SM00065"/>
    </source>
</evidence>
<dbReference type="AlphaFoldDB" id="A0A5D4SFG1"/>
<dbReference type="Proteomes" id="UP000323732">
    <property type="component" value="Unassembled WGS sequence"/>
</dbReference>
<protein>
    <submittedName>
        <fullName evidence="3">GAF domain-containing protein</fullName>
    </submittedName>
</protein>
<dbReference type="Pfam" id="PF13185">
    <property type="entry name" value="GAF_2"/>
    <property type="match status" value="1"/>
</dbReference>
<feature type="transmembrane region" description="Helical" evidence="1">
    <location>
        <begin position="67"/>
        <end position="88"/>
    </location>
</feature>
<dbReference type="InterPro" id="IPR029016">
    <property type="entry name" value="GAF-like_dom_sf"/>
</dbReference>
<name>A0A5D4SFG1_9BACI</name>
<dbReference type="EMBL" id="VTES01000006">
    <property type="protein sequence ID" value="TYS60536.1"/>
    <property type="molecule type" value="Genomic_DNA"/>
</dbReference>
<dbReference type="SUPFAM" id="SSF55781">
    <property type="entry name" value="GAF domain-like"/>
    <property type="match status" value="1"/>
</dbReference>